<dbReference type="PANTHER" id="PTHR30399:SF1">
    <property type="entry name" value="UTP PYROPHOSPHATASE"/>
    <property type="match status" value="1"/>
</dbReference>
<evidence type="ECO:0000313" key="2">
    <source>
        <dbReference type="EMBL" id="NIK88095.1"/>
    </source>
</evidence>
<dbReference type="EMBL" id="JAASRM010000001">
    <property type="protein sequence ID" value="NIK88095.1"/>
    <property type="molecule type" value="Genomic_DNA"/>
</dbReference>
<proteinExistence type="predicted"/>
<dbReference type="Gene3D" id="3.30.2010.10">
    <property type="entry name" value="Metalloproteases ('zincins'), catalytic domain"/>
    <property type="match status" value="1"/>
</dbReference>
<dbReference type="Pfam" id="PF01863">
    <property type="entry name" value="YgjP-like"/>
    <property type="match status" value="1"/>
</dbReference>
<organism evidence="2 3">
    <name type="scientific">Rhizomicrobium palustre</name>
    <dbReference type="NCBI Taxonomy" id="189966"/>
    <lineage>
        <taxon>Bacteria</taxon>
        <taxon>Pseudomonadati</taxon>
        <taxon>Pseudomonadota</taxon>
        <taxon>Alphaproteobacteria</taxon>
        <taxon>Micropepsales</taxon>
        <taxon>Micropepsaceae</taxon>
        <taxon>Rhizomicrobium</taxon>
    </lineage>
</organism>
<accession>A0A846MXZ8</accession>
<dbReference type="Proteomes" id="UP000570514">
    <property type="component" value="Unassembled WGS sequence"/>
</dbReference>
<gene>
    <name evidence="2" type="ORF">FHS83_001413</name>
</gene>
<comment type="caution">
    <text evidence="2">The sequence shown here is derived from an EMBL/GenBank/DDBJ whole genome shotgun (WGS) entry which is preliminary data.</text>
</comment>
<dbReference type="InterPro" id="IPR002725">
    <property type="entry name" value="YgjP-like_metallopeptidase"/>
</dbReference>
<feature type="domain" description="YgjP-like metallopeptidase" evidence="1">
    <location>
        <begin position="36"/>
        <end position="231"/>
    </location>
</feature>
<keyword evidence="3" id="KW-1185">Reference proteome</keyword>
<name>A0A846MXZ8_9PROT</name>
<evidence type="ECO:0000313" key="3">
    <source>
        <dbReference type="Proteomes" id="UP000570514"/>
    </source>
</evidence>
<reference evidence="2 3" key="1">
    <citation type="submission" date="2020-03" db="EMBL/GenBank/DDBJ databases">
        <title>Genomic Encyclopedia of Type Strains, Phase IV (KMG-IV): sequencing the most valuable type-strain genomes for metagenomic binning, comparative biology and taxonomic classification.</title>
        <authorList>
            <person name="Goeker M."/>
        </authorList>
    </citation>
    <scope>NUCLEOTIDE SEQUENCE [LARGE SCALE GENOMIC DNA]</scope>
    <source>
        <strain evidence="2 3">DSM 19867</strain>
    </source>
</reference>
<protein>
    <recommendedName>
        <fullName evidence="1">YgjP-like metallopeptidase domain-containing protein</fullName>
    </recommendedName>
</protein>
<sequence>MPKRVAKSIVRRELLKIDGRDVELGVKLNPQARRLIVKVHPTSGEVIVIAPSKRALDRAVEFARGEADWIAKQLAQVPSRVLLTPGAHFPYRGKDYAIQRGEEGPVTVEEGQHLMRVSGRLEHAPRRIVDFLKKQAKREFEAKAFDYAAKIGLKPSRITVRDTASRWGSCSSTRSLSFSWRLVMAPTFVLDYVVAHEVAHMKEMNHGENFWRIVKSLVGDVRRPQAWLRQHGAGLHRYRAR</sequence>
<dbReference type="RefSeq" id="WP_167082243.1">
    <property type="nucleotide sequence ID" value="NZ_BAAADC010000001.1"/>
</dbReference>
<evidence type="ECO:0000259" key="1">
    <source>
        <dbReference type="Pfam" id="PF01863"/>
    </source>
</evidence>
<dbReference type="CDD" id="cd07344">
    <property type="entry name" value="M48_yhfN_like"/>
    <property type="match status" value="1"/>
</dbReference>
<dbReference type="AlphaFoldDB" id="A0A846MXZ8"/>
<dbReference type="InterPro" id="IPR053136">
    <property type="entry name" value="UTP_pyrophosphatase-like"/>
</dbReference>
<dbReference type="PANTHER" id="PTHR30399">
    <property type="entry name" value="UNCHARACTERIZED PROTEIN YGJP"/>
    <property type="match status" value="1"/>
</dbReference>